<reference evidence="1 2" key="1">
    <citation type="submission" date="2018-05" db="EMBL/GenBank/DDBJ databases">
        <authorList>
            <person name="Zhang Y.-J."/>
        </authorList>
    </citation>
    <scope>NUCLEOTIDE SEQUENCE [LARGE SCALE GENOMIC DNA]</scope>
    <source>
        <strain evidence="1 2">CY04</strain>
    </source>
</reference>
<name>A0ABX0WFH3_9RHOB</name>
<dbReference type="Proteomes" id="UP001429564">
    <property type="component" value="Unassembled WGS sequence"/>
</dbReference>
<accession>A0ABX0WFH3</accession>
<organism evidence="1 2">
    <name type="scientific">Parasedimentitalea denitrificans</name>
    <dbReference type="NCBI Taxonomy" id="2211118"/>
    <lineage>
        <taxon>Bacteria</taxon>
        <taxon>Pseudomonadati</taxon>
        <taxon>Pseudomonadota</taxon>
        <taxon>Alphaproteobacteria</taxon>
        <taxon>Rhodobacterales</taxon>
        <taxon>Paracoccaceae</taxon>
        <taxon>Parasedimentitalea</taxon>
    </lineage>
</organism>
<sequence>MTAIGRSRSIVGLTIIQLGNLEEHTLAYQEKKREMLAFKNSNRAWVMAELKKLFDEWEAWAKFVQTIEDHPFDRNTQSEIFADGVENLDKHDILRTKTLTFLDNNIQGHNFMRSNEYEEPFERTDLRLILRVPHRIKDLKVLLASLEYALVPDGFWKERGKSLLNSIEDKAPDSALRIVESYLRNPTQG</sequence>
<gene>
    <name evidence="1" type="ORF">DL239_19175</name>
</gene>
<protein>
    <submittedName>
        <fullName evidence="1">Uncharacterized protein</fullName>
    </submittedName>
</protein>
<evidence type="ECO:0000313" key="2">
    <source>
        <dbReference type="Proteomes" id="UP001429564"/>
    </source>
</evidence>
<comment type="caution">
    <text evidence="1">The sequence shown here is derived from an EMBL/GenBank/DDBJ whole genome shotgun (WGS) entry which is preliminary data.</text>
</comment>
<keyword evidence="2" id="KW-1185">Reference proteome</keyword>
<dbReference type="EMBL" id="QHLQ01000028">
    <property type="protein sequence ID" value="NIZ63091.1"/>
    <property type="molecule type" value="Genomic_DNA"/>
</dbReference>
<evidence type="ECO:0000313" key="1">
    <source>
        <dbReference type="EMBL" id="NIZ63091.1"/>
    </source>
</evidence>
<proteinExistence type="predicted"/>